<evidence type="ECO:0000256" key="1">
    <source>
        <dbReference type="PROSITE-ProRule" id="PRU00339"/>
    </source>
</evidence>
<dbReference type="PROSITE" id="PS50005">
    <property type="entry name" value="TPR"/>
    <property type="match status" value="2"/>
</dbReference>
<dbReference type="PANTHER" id="PTHR12558">
    <property type="entry name" value="CELL DIVISION CYCLE 16,23,27"/>
    <property type="match status" value="1"/>
</dbReference>
<sequence>MKIRYSILAVALLMSAANYAQKSELKTLNKLSAKQGLSDKDVATFNSNSTALSAMSGLSAEDQLAADYFATIRPIIKGLSAYQKDPNAVDQFTLTQIVDVTGKLQNIKNNDNTAKKEYAAKVDDMFAQLEAVAHKLTMEAYRAEDLNNAALGFKAMYDMNNSKQEYLYNAAVLSHQNNNLDAAVNLYNALLDSGYTGETTNYLAVNKVSGQEELFDSKANRDKAVTSKVYENPTEEHVPSKKGDIYKNLVNILLYQNKGAQAKTIMADARKLNPTDTDLILAEANLYFQEGDKAKYSSLVQEAIKLKPNDPVLYYNLGVVSAEAKDNENAIKYYKKAIELNPKDYNAYNNIGVVYLSDDVNLVNKMNSLGMSKKEQAEYDALSKKRKENFQKALPFFEKAYELNPNDQLKQLLLNTYRNLDMDAKHKALKNS</sequence>
<keyword evidence="4" id="KW-1185">Reference proteome</keyword>
<evidence type="ECO:0000313" key="4">
    <source>
        <dbReference type="Proteomes" id="UP001163328"/>
    </source>
</evidence>
<dbReference type="Pfam" id="PF13181">
    <property type="entry name" value="TPR_8"/>
    <property type="match status" value="1"/>
</dbReference>
<reference evidence="3" key="1">
    <citation type="submission" date="2021-08" db="EMBL/GenBank/DDBJ databases">
        <title>Flavobacterium sp. strain CC-SYL302.</title>
        <authorList>
            <person name="Lin S.-Y."/>
            <person name="Lee T.-H."/>
            <person name="Young C.-C."/>
        </authorList>
    </citation>
    <scope>NUCLEOTIDE SEQUENCE</scope>
    <source>
        <strain evidence="3">CC-SYL302</strain>
    </source>
</reference>
<feature type="chain" id="PRO_5046565471" evidence="2">
    <location>
        <begin position="21"/>
        <end position="432"/>
    </location>
</feature>
<dbReference type="InterPro" id="IPR019734">
    <property type="entry name" value="TPR_rpt"/>
</dbReference>
<dbReference type="PANTHER" id="PTHR12558:SF13">
    <property type="entry name" value="CELL DIVISION CYCLE PROTEIN 27 HOMOLOG"/>
    <property type="match status" value="1"/>
</dbReference>
<dbReference type="Proteomes" id="UP001163328">
    <property type="component" value="Chromosome"/>
</dbReference>
<dbReference type="EMBL" id="CP081495">
    <property type="protein sequence ID" value="UYW02255.1"/>
    <property type="molecule type" value="Genomic_DNA"/>
</dbReference>
<dbReference type="Gene3D" id="1.25.40.10">
    <property type="entry name" value="Tetratricopeptide repeat domain"/>
    <property type="match status" value="2"/>
</dbReference>
<gene>
    <name evidence="3" type="ORF">K5I29_04970</name>
</gene>
<proteinExistence type="predicted"/>
<dbReference type="RefSeq" id="WP_264434761.1">
    <property type="nucleotide sequence ID" value="NZ_CP081495.1"/>
</dbReference>
<dbReference type="Pfam" id="PF00515">
    <property type="entry name" value="TPR_1"/>
    <property type="match status" value="1"/>
</dbReference>
<name>A0ABY6M130_9FLAO</name>
<protein>
    <submittedName>
        <fullName evidence="3">Tetratricopeptide repeat protein</fullName>
    </submittedName>
</protein>
<dbReference type="SMART" id="SM00028">
    <property type="entry name" value="TPR"/>
    <property type="match status" value="4"/>
</dbReference>
<feature type="signal peptide" evidence="2">
    <location>
        <begin position="1"/>
        <end position="20"/>
    </location>
</feature>
<organism evidence="3 4">
    <name type="scientific">Flavobacterium agricola</name>
    <dbReference type="NCBI Taxonomy" id="2870839"/>
    <lineage>
        <taxon>Bacteria</taxon>
        <taxon>Pseudomonadati</taxon>
        <taxon>Bacteroidota</taxon>
        <taxon>Flavobacteriia</taxon>
        <taxon>Flavobacteriales</taxon>
        <taxon>Flavobacteriaceae</taxon>
        <taxon>Flavobacterium</taxon>
    </lineage>
</organism>
<evidence type="ECO:0000313" key="3">
    <source>
        <dbReference type="EMBL" id="UYW02255.1"/>
    </source>
</evidence>
<keyword evidence="1" id="KW-0802">TPR repeat</keyword>
<dbReference type="SUPFAM" id="SSF48452">
    <property type="entry name" value="TPR-like"/>
    <property type="match status" value="1"/>
</dbReference>
<evidence type="ECO:0000256" key="2">
    <source>
        <dbReference type="SAM" id="SignalP"/>
    </source>
</evidence>
<dbReference type="PROSITE" id="PS50293">
    <property type="entry name" value="TPR_REGION"/>
    <property type="match status" value="1"/>
</dbReference>
<feature type="repeat" description="TPR" evidence="1">
    <location>
        <begin position="374"/>
        <end position="407"/>
    </location>
</feature>
<feature type="repeat" description="TPR" evidence="1">
    <location>
        <begin position="311"/>
        <end position="344"/>
    </location>
</feature>
<accession>A0ABY6M130</accession>
<dbReference type="InterPro" id="IPR011990">
    <property type="entry name" value="TPR-like_helical_dom_sf"/>
</dbReference>
<keyword evidence="2" id="KW-0732">Signal</keyword>